<name>A0A6A3JG51_9STRA</name>
<feature type="region of interest" description="Disordered" evidence="1">
    <location>
        <begin position="29"/>
        <end position="66"/>
    </location>
</feature>
<reference evidence="2 3" key="1">
    <citation type="submission" date="2018-09" db="EMBL/GenBank/DDBJ databases">
        <title>Genomic investigation of the strawberry pathogen Phytophthora fragariae indicates pathogenicity is determined by transcriptional variation in three key races.</title>
        <authorList>
            <person name="Adams T.M."/>
            <person name="Armitage A.D."/>
            <person name="Sobczyk M.K."/>
            <person name="Bates H.J."/>
            <person name="Dunwell J.M."/>
            <person name="Nellist C.F."/>
            <person name="Harrison R.J."/>
        </authorList>
    </citation>
    <scope>NUCLEOTIDE SEQUENCE [LARGE SCALE GENOMIC DNA]</scope>
    <source>
        <strain evidence="2 3">SCRP245</strain>
    </source>
</reference>
<dbReference type="EMBL" id="QXFW01001331">
    <property type="protein sequence ID" value="KAE8992488.1"/>
    <property type="molecule type" value="Genomic_DNA"/>
</dbReference>
<evidence type="ECO:0000313" key="3">
    <source>
        <dbReference type="Proteomes" id="UP000460718"/>
    </source>
</evidence>
<evidence type="ECO:0000313" key="2">
    <source>
        <dbReference type="EMBL" id="KAE8992488.1"/>
    </source>
</evidence>
<sequence length="119" mass="11986">MTIREACEVVDSGDSSWTSVGTYGMGSSWTAGNGPYSLHVSREDSSSSVTTSWTGGGDSEVSSAAGGSTFTASLTDAWADASGMDTPWDSEFGSLSESSGGASFTPSRGPVSGEAWCAS</sequence>
<feature type="compositionally biased region" description="Low complexity" evidence="1">
    <location>
        <begin position="90"/>
        <end position="104"/>
    </location>
</feature>
<gene>
    <name evidence="2" type="ORF">PF011_g17534</name>
</gene>
<feature type="region of interest" description="Disordered" evidence="1">
    <location>
        <begin position="88"/>
        <end position="119"/>
    </location>
</feature>
<organism evidence="2 3">
    <name type="scientific">Phytophthora fragariae</name>
    <dbReference type="NCBI Taxonomy" id="53985"/>
    <lineage>
        <taxon>Eukaryota</taxon>
        <taxon>Sar</taxon>
        <taxon>Stramenopiles</taxon>
        <taxon>Oomycota</taxon>
        <taxon>Peronosporomycetes</taxon>
        <taxon>Peronosporales</taxon>
        <taxon>Peronosporaceae</taxon>
        <taxon>Phytophthora</taxon>
    </lineage>
</organism>
<evidence type="ECO:0000256" key="1">
    <source>
        <dbReference type="SAM" id="MobiDB-lite"/>
    </source>
</evidence>
<proteinExistence type="predicted"/>
<dbReference type="Proteomes" id="UP000460718">
    <property type="component" value="Unassembled WGS sequence"/>
</dbReference>
<protein>
    <submittedName>
        <fullName evidence="2">Uncharacterized protein</fullName>
    </submittedName>
</protein>
<comment type="caution">
    <text evidence="2">The sequence shown here is derived from an EMBL/GenBank/DDBJ whole genome shotgun (WGS) entry which is preliminary data.</text>
</comment>
<accession>A0A6A3JG51</accession>
<dbReference type="AlphaFoldDB" id="A0A6A3JG51"/>